<sequence>MAHVRSQGIQEEDEMYNVQQCSHTKTSFAGTKKDRVVEQLNIKRPPNQHSSGLKEKQTELRTNLKLVTADQQRSRMPTQSSPEARSKGSSRKVTSDSKTHVARITPQGLGHVSQQANTSEASQDCEGASVVRESGANIQPTAAGAARDELMHDVGLGEGTTDVDERDEYGLMETEDGNHSDELMDDDNRQVPTDSAGLFEAGLFEGENALDHEHDELEWLTLEERFKTTKLMLSFSIDELTVVVENLGPVGLAELAMVCGSNGVTFDDELIPTGYPAEELIGTPTLTNRALWKFLRKGYMKVHGVAV</sequence>
<protein>
    <submittedName>
        <fullName evidence="2">Uncharacterized protein</fullName>
    </submittedName>
</protein>
<comment type="caution">
    <text evidence="2">The sequence shown here is derived from an EMBL/GenBank/DDBJ whole genome shotgun (WGS) entry which is preliminary data.</text>
</comment>
<feature type="compositionally biased region" description="Polar residues" evidence="1">
    <location>
        <begin position="112"/>
        <end position="122"/>
    </location>
</feature>
<feature type="region of interest" description="Disordered" evidence="1">
    <location>
        <begin position="65"/>
        <end position="129"/>
    </location>
</feature>
<keyword evidence="3" id="KW-1185">Reference proteome</keyword>
<proteinExistence type="predicted"/>
<evidence type="ECO:0000313" key="2">
    <source>
        <dbReference type="EMBL" id="OWZ14022.1"/>
    </source>
</evidence>
<accession>A0A225W8W5</accession>
<dbReference type="AlphaFoldDB" id="A0A225W8W5"/>
<dbReference type="EMBL" id="NBNE01001437">
    <property type="protein sequence ID" value="OWZ14022.1"/>
    <property type="molecule type" value="Genomic_DNA"/>
</dbReference>
<name>A0A225W8W5_9STRA</name>
<dbReference type="Proteomes" id="UP000198211">
    <property type="component" value="Unassembled WGS sequence"/>
</dbReference>
<evidence type="ECO:0000256" key="1">
    <source>
        <dbReference type="SAM" id="MobiDB-lite"/>
    </source>
</evidence>
<gene>
    <name evidence="2" type="ORF">PHMEG_00012563</name>
</gene>
<reference evidence="3" key="1">
    <citation type="submission" date="2017-03" db="EMBL/GenBank/DDBJ databases">
        <title>Phytopthora megakarya and P. palmivora, two closely related causual agents of cacao black pod achieved similar genome size and gene model numbers by different mechanisms.</title>
        <authorList>
            <person name="Ali S."/>
            <person name="Shao J."/>
            <person name="Larry D.J."/>
            <person name="Kronmiller B."/>
            <person name="Shen D."/>
            <person name="Strem M.D."/>
            <person name="Melnick R.L."/>
            <person name="Guiltinan M.J."/>
            <person name="Tyler B.M."/>
            <person name="Meinhardt L.W."/>
            <person name="Bailey B.A."/>
        </authorList>
    </citation>
    <scope>NUCLEOTIDE SEQUENCE [LARGE SCALE GENOMIC DNA]</scope>
    <source>
        <strain evidence="3">zdho120</strain>
    </source>
</reference>
<dbReference type="OrthoDB" id="146576at2759"/>
<evidence type="ECO:0000313" key="3">
    <source>
        <dbReference type="Proteomes" id="UP000198211"/>
    </source>
</evidence>
<organism evidence="2 3">
    <name type="scientific">Phytophthora megakarya</name>
    <dbReference type="NCBI Taxonomy" id="4795"/>
    <lineage>
        <taxon>Eukaryota</taxon>
        <taxon>Sar</taxon>
        <taxon>Stramenopiles</taxon>
        <taxon>Oomycota</taxon>
        <taxon>Peronosporomycetes</taxon>
        <taxon>Peronosporales</taxon>
        <taxon>Peronosporaceae</taxon>
        <taxon>Phytophthora</taxon>
    </lineage>
</organism>
<feature type="compositionally biased region" description="Polar residues" evidence="1">
    <location>
        <begin position="69"/>
        <end position="83"/>
    </location>
</feature>